<name>A0A0L0HJC9_SPIPD</name>
<dbReference type="GO" id="GO:0006274">
    <property type="term" value="P:DNA replication termination"/>
    <property type="evidence" value="ECO:0007669"/>
    <property type="project" value="TreeGrafter"/>
</dbReference>
<dbReference type="PANTHER" id="PTHR12775:SF0">
    <property type="entry name" value="REPLICATION TERMINATION FACTOR 2"/>
    <property type="match status" value="1"/>
</dbReference>
<feature type="compositionally biased region" description="Basic residues" evidence="2">
    <location>
        <begin position="205"/>
        <end position="214"/>
    </location>
</feature>
<feature type="region of interest" description="Disordered" evidence="2">
    <location>
        <begin position="195"/>
        <end position="266"/>
    </location>
</feature>
<dbReference type="Proteomes" id="UP000053201">
    <property type="component" value="Unassembled WGS sequence"/>
</dbReference>
<dbReference type="GO" id="GO:0005634">
    <property type="term" value="C:nucleus"/>
    <property type="evidence" value="ECO:0007669"/>
    <property type="project" value="TreeGrafter"/>
</dbReference>
<evidence type="ECO:0000256" key="2">
    <source>
        <dbReference type="SAM" id="MobiDB-lite"/>
    </source>
</evidence>
<dbReference type="eggNOG" id="KOG3113">
    <property type="taxonomic scope" value="Eukaryota"/>
</dbReference>
<evidence type="ECO:0000313" key="3">
    <source>
        <dbReference type="EMBL" id="KND01123.1"/>
    </source>
</evidence>
<dbReference type="InParanoid" id="A0A0L0HJC9"/>
<dbReference type="PANTHER" id="PTHR12775">
    <property type="entry name" value="PROTEIN C20ORF43 HOMOLOG"/>
    <property type="match status" value="1"/>
</dbReference>
<feature type="compositionally biased region" description="Basic and acidic residues" evidence="2">
    <location>
        <begin position="195"/>
        <end position="204"/>
    </location>
</feature>
<dbReference type="Pfam" id="PF04641">
    <property type="entry name" value="Rtf2"/>
    <property type="match status" value="1"/>
</dbReference>
<reference evidence="3 4" key="1">
    <citation type="submission" date="2009-08" db="EMBL/GenBank/DDBJ databases">
        <title>The Genome Sequence of Spizellomyces punctatus strain DAOM BR117.</title>
        <authorList>
            <consortium name="The Broad Institute Genome Sequencing Platform"/>
            <person name="Russ C."/>
            <person name="Cuomo C."/>
            <person name="Shea T."/>
            <person name="Young S.K."/>
            <person name="Zeng Q."/>
            <person name="Koehrsen M."/>
            <person name="Haas B."/>
            <person name="Borodovsky M."/>
            <person name="Guigo R."/>
            <person name="Alvarado L."/>
            <person name="Berlin A."/>
            <person name="Bochicchio J."/>
            <person name="Borenstein D."/>
            <person name="Chapman S."/>
            <person name="Chen Z."/>
            <person name="Engels R."/>
            <person name="Freedman E."/>
            <person name="Gellesch M."/>
            <person name="Goldberg J."/>
            <person name="Griggs A."/>
            <person name="Gujja S."/>
            <person name="Heiman D."/>
            <person name="Hepburn T."/>
            <person name="Howarth C."/>
            <person name="Jen D."/>
            <person name="Larson L."/>
            <person name="Lewis B."/>
            <person name="Mehta T."/>
            <person name="Park D."/>
            <person name="Pearson M."/>
            <person name="Roberts A."/>
            <person name="Saif S."/>
            <person name="Shenoy N."/>
            <person name="Sisk P."/>
            <person name="Stolte C."/>
            <person name="Sykes S."/>
            <person name="Thomson T."/>
            <person name="Walk T."/>
            <person name="White J."/>
            <person name="Yandava C."/>
            <person name="Burger G."/>
            <person name="Gray M.W."/>
            <person name="Holland P.W.H."/>
            <person name="King N."/>
            <person name="Lang F.B.F."/>
            <person name="Roger A.J."/>
            <person name="Ruiz-Trillo I."/>
            <person name="Lander E."/>
            <person name="Nusbaum C."/>
        </authorList>
    </citation>
    <scope>NUCLEOTIDE SEQUENCE [LARGE SCALE GENOMIC DNA]</scope>
    <source>
        <strain evidence="3 4">DAOM BR117</strain>
    </source>
</reference>
<dbReference type="STRING" id="645134.A0A0L0HJC9"/>
<comment type="similarity">
    <text evidence="1">Belongs to the rtf2 family.</text>
</comment>
<organism evidence="3 4">
    <name type="scientific">Spizellomyces punctatus (strain DAOM BR117)</name>
    <dbReference type="NCBI Taxonomy" id="645134"/>
    <lineage>
        <taxon>Eukaryota</taxon>
        <taxon>Fungi</taxon>
        <taxon>Fungi incertae sedis</taxon>
        <taxon>Chytridiomycota</taxon>
        <taxon>Chytridiomycota incertae sedis</taxon>
        <taxon>Chytridiomycetes</taxon>
        <taxon>Spizellomycetales</taxon>
        <taxon>Spizellomycetaceae</taxon>
        <taxon>Spizellomyces</taxon>
    </lineage>
</organism>
<dbReference type="InterPro" id="IPR027799">
    <property type="entry name" value="Rtf2_RING-finger"/>
</dbReference>
<evidence type="ECO:0000313" key="4">
    <source>
        <dbReference type="Proteomes" id="UP000053201"/>
    </source>
</evidence>
<evidence type="ECO:0000256" key="1">
    <source>
        <dbReference type="ARBA" id="ARBA00009885"/>
    </source>
</evidence>
<proteinExistence type="inferred from homology"/>
<protein>
    <submittedName>
        <fullName evidence="3">Uncharacterized protein</fullName>
    </submittedName>
</protein>
<dbReference type="VEuPathDB" id="FungiDB:SPPG_04214"/>
<dbReference type="RefSeq" id="XP_016609162.1">
    <property type="nucleotide sequence ID" value="XM_016752457.1"/>
</dbReference>
<feature type="compositionally biased region" description="Basic and acidic residues" evidence="2">
    <location>
        <begin position="215"/>
        <end position="226"/>
    </location>
</feature>
<dbReference type="FunCoup" id="A0A0L0HJC9">
    <property type="interactions" value="743"/>
</dbReference>
<sequence>MGCDGGSIPRRDELVKTKKAAERADPRIQLIAAWFFCALSKQPLAVPVVACALGKLYNKDAILEFLLNKGGYGDGDLICKHITSFKDVVTLNLTPNPAFKSNSDAATVLGNIDERPLVSRFSCPISGREMNGNYRFSYIATCGCVFSDQALKEVPSSTCLKCNKPYSPEDVLPINPTQEDEIARLQQRMETLKAHRAKEAEEKKRQKKEKKKKSKGAEADKTDEKPLPALRSSSGSEGDSPDTDGAAKKRKKSKKEQDEEDRDLHVVKKMATTASNINMPLPDLQDRSHLPLALRVQSAAIKSLYKKKDEKEDVNFLTRGTFNRFAATF</sequence>
<dbReference type="InterPro" id="IPR006735">
    <property type="entry name" value="Rtf2"/>
</dbReference>
<dbReference type="OrthoDB" id="247013at2759"/>
<gene>
    <name evidence="3" type="ORF">SPPG_04214</name>
</gene>
<dbReference type="CDD" id="cd16653">
    <property type="entry name" value="RING-like_Rtf2"/>
    <property type="match status" value="1"/>
</dbReference>
<dbReference type="GeneID" id="27687675"/>
<dbReference type="EMBL" id="KQ257455">
    <property type="protein sequence ID" value="KND01123.1"/>
    <property type="molecule type" value="Genomic_DNA"/>
</dbReference>
<accession>A0A0L0HJC9</accession>
<keyword evidence="4" id="KW-1185">Reference proteome</keyword>
<dbReference type="AlphaFoldDB" id="A0A0L0HJC9"/>
<dbReference type="OMA" id="KVCTEER"/>